<evidence type="ECO:0000313" key="4">
    <source>
        <dbReference type="Proteomes" id="UP001201217"/>
    </source>
</evidence>
<dbReference type="Proteomes" id="UP001201217">
    <property type="component" value="Unassembled WGS sequence"/>
</dbReference>
<proteinExistence type="predicted"/>
<gene>
    <name evidence="3" type="ORF">L1I42_15260</name>
</gene>
<keyword evidence="1" id="KW-0812">Transmembrane</keyword>
<organism evidence="3 4">
    <name type="scientific">Maritalea mediterranea</name>
    <dbReference type="NCBI Taxonomy" id="2909667"/>
    <lineage>
        <taxon>Bacteria</taxon>
        <taxon>Pseudomonadati</taxon>
        <taxon>Pseudomonadota</taxon>
        <taxon>Alphaproteobacteria</taxon>
        <taxon>Hyphomicrobiales</taxon>
        <taxon>Devosiaceae</taxon>
        <taxon>Maritalea</taxon>
    </lineage>
</organism>
<accession>A0ABS9EAR4</accession>
<dbReference type="InterPro" id="IPR046502">
    <property type="entry name" value="DUF6680"/>
</dbReference>
<dbReference type="EMBL" id="JAKGTI010000004">
    <property type="protein sequence ID" value="MCF4099853.1"/>
    <property type="molecule type" value="Genomic_DNA"/>
</dbReference>
<evidence type="ECO:0000259" key="2">
    <source>
        <dbReference type="Pfam" id="PF20385"/>
    </source>
</evidence>
<keyword evidence="4" id="KW-1185">Reference proteome</keyword>
<feature type="transmembrane region" description="Helical" evidence="1">
    <location>
        <begin position="6"/>
        <end position="26"/>
    </location>
</feature>
<keyword evidence="1" id="KW-1133">Transmembrane helix</keyword>
<sequence>MTPEQIITTIAIIVGPIAAVVISRWLDEVRDNRKRQIEVFRDLMRTRTAKISPTHVNALNLVEIEFYNNRRVLEIWRKYMKILHTEPFNQSDVDKTFVKLLQSIANAVKMRNLDITDLLDPNYYPRGWNDEENLNFEIRLATLKMLRGETTISVQMSENGNDTDEVESNK</sequence>
<keyword evidence="1" id="KW-0472">Membrane</keyword>
<evidence type="ECO:0000313" key="3">
    <source>
        <dbReference type="EMBL" id="MCF4099853.1"/>
    </source>
</evidence>
<name>A0ABS9EAR4_9HYPH</name>
<dbReference type="RefSeq" id="WP_236115602.1">
    <property type="nucleotide sequence ID" value="NZ_JAKGTI010000004.1"/>
</dbReference>
<feature type="domain" description="DUF6680" evidence="2">
    <location>
        <begin position="1"/>
        <end position="160"/>
    </location>
</feature>
<evidence type="ECO:0000256" key="1">
    <source>
        <dbReference type="SAM" id="Phobius"/>
    </source>
</evidence>
<dbReference type="Pfam" id="PF20385">
    <property type="entry name" value="DUF6680"/>
    <property type="match status" value="1"/>
</dbReference>
<comment type="caution">
    <text evidence="3">The sequence shown here is derived from an EMBL/GenBank/DDBJ whole genome shotgun (WGS) entry which is preliminary data.</text>
</comment>
<protein>
    <recommendedName>
        <fullName evidence="2">DUF6680 domain-containing protein</fullName>
    </recommendedName>
</protein>
<reference evidence="3 4" key="1">
    <citation type="submission" date="2022-01" db="EMBL/GenBank/DDBJ databases">
        <title>Maritalea mediterranea sp. nov., isolated from marine plastic residues from the Malva-rosa beach (Valencia, Spain).</title>
        <authorList>
            <person name="Vidal-Verdu A."/>
            <person name="Molina-Menor E."/>
            <person name="Pascual J."/>
            <person name="Pereto J."/>
            <person name="Porcar M."/>
        </authorList>
    </citation>
    <scope>NUCLEOTIDE SEQUENCE [LARGE SCALE GENOMIC DNA]</scope>
    <source>
        <strain evidence="3 4">P4.10X</strain>
    </source>
</reference>